<evidence type="ECO:0000313" key="1">
    <source>
        <dbReference type="EMBL" id="HAF6252685.1"/>
    </source>
</evidence>
<accession>A0A750MDK6</accession>
<dbReference type="EMBL" id="DAAVPT010000017">
    <property type="protein sequence ID" value="HAF6252685.1"/>
    <property type="molecule type" value="Genomic_DNA"/>
</dbReference>
<protein>
    <submittedName>
        <fullName evidence="1">Uncharacterized protein</fullName>
    </submittedName>
</protein>
<reference evidence="1" key="1">
    <citation type="journal article" date="2018" name="Genome Biol.">
        <title>SKESA: strategic k-mer extension for scrupulous assemblies.</title>
        <authorList>
            <person name="Souvorov A."/>
            <person name="Agarwala R."/>
            <person name="Lipman D.J."/>
        </authorList>
    </citation>
    <scope>NUCLEOTIDE SEQUENCE</scope>
    <source>
        <strain evidence="1">MA.GA5714TB</strain>
    </source>
</reference>
<reference evidence="1" key="2">
    <citation type="submission" date="2020-02" db="EMBL/GenBank/DDBJ databases">
        <authorList>
            <consortium name="NCBI Pathogen Detection Project"/>
        </authorList>
    </citation>
    <scope>NUCLEOTIDE SEQUENCE</scope>
    <source>
        <strain evidence="1">MA.GA5714TB</strain>
    </source>
</reference>
<name>A0A750MDK6_SALER</name>
<sequence>MRSGLQRRDPAQPVALLIGSANPSPSLLSHNPLTATKNVLCAVGVVPTRHCRSRGVSPR</sequence>
<gene>
    <name evidence="1" type="ORF">G9E63_004365</name>
</gene>
<organism evidence="1">
    <name type="scientific">Salmonella enterica</name>
    <name type="common">Salmonella choleraesuis</name>
    <dbReference type="NCBI Taxonomy" id="28901"/>
    <lineage>
        <taxon>Bacteria</taxon>
        <taxon>Pseudomonadati</taxon>
        <taxon>Pseudomonadota</taxon>
        <taxon>Gammaproteobacteria</taxon>
        <taxon>Enterobacterales</taxon>
        <taxon>Enterobacteriaceae</taxon>
        <taxon>Salmonella</taxon>
    </lineage>
</organism>
<comment type="caution">
    <text evidence="1">The sequence shown here is derived from an EMBL/GenBank/DDBJ whole genome shotgun (WGS) entry which is preliminary data.</text>
</comment>
<proteinExistence type="predicted"/>
<dbReference type="AlphaFoldDB" id="A0A750MDK6"/>